<dbReference type="InterPro" id="IPR050300">
    <property type="entry name" value="GDXG_lipolytic_enzyme"/>
</dbReference>
<keyword evidence="2" id="KW-0378">Hydrolase</keyword>
<feature type="domain" description="Alpha/beta hydrolase fold-3" evidence="3">
    <location>
        <begin position="94"/>
        <end position="294"/>
    </location>
</feature>
<dbReference type="AlphaFoldDB" id="A0A285LGM4"/>
<evidence type="ECO:0000256" key="1">
    <source>
        <dbReference type="ARBA" id="ARBA00010515"/>
    </source>
</evidence>
<dbReference type="Pfam" id="PF07859">
    <property type="entry name" value="Abhydrolase_3"/>
    <property type="match status" value="1"/>
</dbReference>
<gene>
    <name evidence="4" type="ORF">SAMN04244553_3442</name>
</gene>
<dbReference type="SUPFAM" id="SSF53474">
    <property type="entry name" value="alpha/beta-Hydrolases"/>
    <property type="match status" value="1"/>
</dbReference>
<keyword evidence="5" id="KW-1185">Reference proteome</keyword>
<organism evidence="4 5">
    <name type="scientific">Nocardia amikacinitolerans</name>
    <dbReference type="NCBI Taxonomy" id="756689"/>
    <lineage>
        <taxon>Bacteria</taxon>
        <taxon>Bacillati</taxon>
        <taxon>Actinomycetota</taxon>
        <taxon>Actinomycetes</taxon>
        <taxon>Mycobacteriales</taxon>
        <taxon>Nocardiaceae</taxon>
        <taxon>Nocardia</taxon>
    </lineage>
</organism>
<evidence type="ECO:0000313" key="5">
    <source>
        <dbReference type="Proteomes" id="UP000219565"/>
    </source>
</evidence>
<dbReference type="PANTHER" id="PTHR48081:SF30">
    <property type="entry name" value="ACETYL-HYDROLASE LIPR-RELATED"/>
    <property type="match status" value="1"/>
</dbReference>
<name>A0A285LGM4_9NOCA</name>
<dbReference type="GO" id="GO:0004806">
    <property type="term" value="F:triacylglycerol lipase activity"/>
    <property type="evidence" value="ECO:0007669"/>
    <property type="project" value="TreeGrafter"/>
</dbReference>
<evidence type="ECO:0000259" key="3">
    <source>
        <dbReference type="Pfam" id="PF07859"/>
    </source>
</evidence>
<dbReference type="Proteomes" id="UP000219565">
    <property type="component" value="Unassembled WGS sequence"/>
</dbReference>
<evidence type="ECO:0000256" key="2">
    <source>
        <dbReference type="ARBA" id="ARBA00022801"/>
    </source>
</evidence>
<reference evidence="5" key="1">
    <citation type="submission" date="2017-09" db="EMBL/GenBank/DDBJ databases">
        <authorList>
            <person name="Varghese N."/>
            <person name="Submissions S."/>
        </authorList>
    </citation>
    <scope>NUCLEOTIDE SEQUENCE [LARGE SCALE GENOMIC DNA]</scope>
    <source>
        <strain evidence="5">DSM 45537</strain>
    </source>
</reference>
<accession>A0A285LGM4</accession>
<comment type="similarity">
    <text evidence="1">Belongs to the 'GDXG' lipolytic enzyme family.</text>
</comment>
<dbReference type="PANTHER" id="PTHR48081">
    <property type="entry name" value="AB HYDROLASE SUPERFAMILY PROTEIN C4A8.06C"/>
    <property type="match status" value="1"/>
</dbReference>
<dbReference type="InterPro" id="IPR029058">
    <property type="entry name" value="AB_hydrolase_fold"/>
</dbReference>
<dbReference type="STRING" id="1379680.GCA_001612615_04047"/>
<dbReference type="Gene3D" id="3.40.50.1820">
    <property type="entry name" value="alpha/beta hydrolase"/>
    <property type="match status" value="1"/>
</dbReference>
<evidence type="ECO:0000313" key="4">
    <source>
        <dbReference type="EMBL" id="SNY82531.1"/>
    </source>
</evidence>
<dbReference type="EMBL" id="OBEG01000003">
    <property type="protein sequence ID" value="SNY82531.1"/>
    <property type="molecule type" value="Genomic_DNA"/>
</dbReference>
<sequence>MTRSTKTSVPGVPAAPSLRAGLAAAAAEYGLRPLNCAIPLNTPGIWFARKLIATIMAAGGPPPSGTNVSQVRAGTVRGEWVRAAGVEFGKRAIYYIHGSGYVLCSARTHRGLAARLSRETGLPVFLTDYRLAPEHRFPAAADDVAAGYHWLLTHGFEGKDIAVACDSAGGHLVLDLLVQNGTRSAPQPAAVAMFSPLLDLTLSLAAEQELRKRDPVISARAAARLPRQYTRGLPADTPRLRLTVPSGIELPPILVQAGGAEMLSADARHLHDMVRAAGGSCELEIWPGQVHVFQALPRLVPEADLALRRAAEFLGTAFAARTEVEQVS</sequence>
<proteinExistence type="inferred from homology"/>
<protein>
    <submittedName>
        <fullName evidence="4">Acetyl esterase/lipase</fullName>
    </submittedName>
</protein>
<dbReference type="RefSeq" id="WP_179830890.1">
    <property type="nucleotide sequence ID" value="NZ_OBEG01000003.1"/>
</dbReference>
<dbReference type="InterPro" id="IPR013094">
    <property type="entry name" value="AB_hydrolase_3"/>
</dbReference>